<dbReference type="NCBIfam" id="NF041557">
    <property type="entry name" value="AmoA_BACT"/>
    <property type="match status" value="1"/>
</dbReference>
<dbReference type="InterPro" id="IPR037001">
    <property type="entry name" value="NH3/CH4_mOase_suA_sf"/>
</dbReference>
<feature type="transmembrane region" description="Helical" evidence="1">
    <location>
        <begin position="122"/>
        <end position="140"/>
    </location>
</feature>
<feature type="transmembrane region" description="Helical" evidence="1">
    <location>
        <begin position="147"/>
        <end position="168"/>
    </location>
</feature>
<reference evidence="2" key="1">
    <citation type="journal article" date="2013" name="Environ. Microbiol. Rep.">
        <title>Abundance and distribution of diverse membrane-bound monooxygenase (Cu-MMO) genes within the Costa Rica oxygen minimum zone.</title>
        <authorList>
            <person name="Tavormina P.L."/>
            <person name="Ussler W.III."/>
            <person name="Steele J.A."/>
            <person name="Connon S.A."/>
            <person name="Klotz M.G."/>
            <person name="Orphan V.J."/>
        </authorList>
    </citation>
    <scope>NUCLEOTIDE SEQUENCE</scope>
</reference>
<dbReference type="Gene3D" id="1.20.1450.10">
    <property type="entry name" value="Ammonia/particulate methane monooxygenase, subunit A"/>
    <property type="match status" value="1"/>
</dbReference>
<evidence type="ECO:0000256" key="1">
    <source>
        <dbReference type="SAM" id="Phobius"/>
    </source>
</evidence>
<protein>
    <submittedName>
        <fullName evidence="2">AmoA-like protein</fullName>
    </submittedName>
</protein>
<feature type="transmembrane region" description="Helical" evidence="1">
    <location>
        <begin position="34"/>
        <end position="54"/>
    </location>
</feature>
<evidence type="ECO:0000313" key="2">
    <source>
        <dbReference type="EMBL" id="AFW03574.1"/>
    </source>
</evidence>
<accession>K7SJW6</accession>
<dbReference type="EMBL" id="JX569089">
    <property type="protein sequence ID" value="AFW03574.1"/>
    <property type="molecule type" value="Genomic_DNA"/>
</dbReference>
<name>K7SJW6_9ZZZZ</name>
<feature type="transmembrane region" description="Helical" evidence="1">
    <location>
        <begin position="98"/>
        <end position="116"/>
    </location>
</feature>
<feature type="transmembrane region" description="Helical" evidence="1">
    <location>
        <begin position="74"/>
        <end position="91"/>
    </location>
</feature>
<feature type="transmembrane region" description="Helical" evidence="1">
    <location>
        <begin position="226"/>
        <end position="245"/>
    </location>
</feature>
<dbReference type="AlphaFoldDB" id="K7SJW6"/>
<dbReference type="Pfam" id="PF02461">
    <property type="entry name" value="AMO"/>
    <property type="match status" value="1"/>
</dbReference>
<keyword evidence="1" id="KW-1133">Transmembrane helix</keyword>
<gene>
    <name evidence="2" type="primary">pmoA</name>
</gene>
<keyword evidence="1" id="KW-0812">Transmembrane</keyword>
<sequence>MAQTSSGSEGYVAYRLDTIKLPWSVWWAERSIEFLLIPTALGLVTGAFHLHVMLTIGDWDFWLDWKDREWWITLWPPVTITFLGAFQYILWGNYRLPFGATLCIASLLLGEWLVRWSGWHMWSYYPINLVTPATLFAGAIAMDAILLLTRSFILTGIFGASLYALLFYPSNWSWLAAYHVPVEHNGLVMTVADLIGFEYIRTGTPEYIRIIERGTLRTFGQHSAPVSSFFAAFMCTLVYWMWWFIGKGFCTVRYIQGRL</sequence>
<organism evidence="2">
    <name type="scientific">uncultured prokaryote</name>
    <dbReference type="NCBI Taxonomy" id="198431"/>
    <lineage>
        <taxon>unclassified sequences</taxon>
        <taxon>environmental samples</taxon>
    </lineage>
</organism>
<proteinExistence type="predicted"/>
<dbReference type="InterPro" id="IPR003393">
    <property type="entry name" value="NH3_CH4_mOase_A"/>
</dbReference>
<keyword evidence="1" id="KW-0472">Membrane</keyword>